<accession>A0A821RKA2</accession>
<evidence type="ECO:0000313" key="4">
    <source>
        <dbReference type="Proteomes" id="UP000663838"/>
    </source>
</evidence>
<evidence type="ECO:0000256" key="1">
    <source>
        <dbReference type="SAM" id="Phobius"/>
    </source>
</evidence>
<keyword evidence="1" id="KW-1133">Transmembrane helix</keyword>
<dbReference type="Proteomes" id="UP000663838">
    <property type="component" value="Unassembled WGS sequence"/>
</dbReference>
<dbReference type="Proteomes" id="UP000663865">
    <property type="component" value="Unassembled WGS sequence"/>
</dbReference>
<proteinExistence type="predicted"/>
<evidence type="ECO:0000313" key="2">
    <source>
        <dbReference type="EMBL" id="CAF3688624.1"/>
    </source>
</evidence>
<name>A0A821RKA2_9BILA</name>
<feature type="transmembrane region" description="Helical" evidence="1">
    <location>
        <begin position="177"/>
        <end position="197"/>
    </location>
</feature>
<dbReference type="EMBL" id="CAJNYV010004718">
    <property type="protein sequence ID" value="CAF3688624.1"/>
    <property type="molecule type" value="Genomic_DNA"/>
</dbReference>
<gene>
    <name evidence="2" type="ORF">KIK155_LOCUS25831</name>
    <name evidence="3" type="ORF">TOA249_LOCUS26233</name>
</gene>
<evidence type="ECO:0000313" key="3">
    <source>
        <dbReference type="EMBL" id="CAF4842942.1"/>
    </source>
</evidence>
<protein>
    <submittedName>
        <fullName evidence="3">Uncharacterized protein</fullName>
    </submittedName>
</protein>
<sequence>MWAWVSHSTIDLSSHANYLVKKFNTTTKRNAQIYGPEKLRNYVSSQQWRFHAKEEEAVIMDNVNRIKQILYAPLVEILPKELMAQLIDWENSVTHMKFPEGILEHNGLDMQEMFIWENMRILFKKAREYGQHGNLLRAPNLEDTTDGNSIPLAVIPANTKTTNFSKTKGLLLEEWKMCIIVLLSAWFCFSLGCILGNRQI</sequence>
<reference evidence="3" key="1">
    <citation type="submission" date="2021-02" db="EMBL/GenBank/DDBJ databases">
        <authorList>
            <person name="Nowell W R."/>
        </authorList>
    </citation>
    <scope>NUCLEOTIDE SEQUENCE</scope>
</reference>
<dbReference type="AlphaFoldDB" id="A0A821RKA2"/>
<organism evidence="3 4">
    <name type="scientific">Rotaria socialis</name>
    <dbReference type="NCBI Taxonomy" id="392032"/>
    <lineage>
        <taxon>Eukaryota</taxon>
        <taxon>Metazoa</taxon>
        <taxon>Spiralia</taxon>
        <taxon>Gnathifera</taxon>
        <taxon>Rotifera</taxon>
        <taxon>Eurotatoria</taxon>
        <taxon>Bdelloidea</taxon>
        <taxon>Philodinida</taxon>
        <taxon>Philodinidae</taxon>
        <taxon>Rotaria</taxon>
    </lineage>
</organism>
<keyword evidence="1" id="KW-0812">Transmembrane</keyword>
<comment type="caution">
    <text evidence="3">The sequence shown here is derived from an EMBL/GenBank/DDBJ whole genome shotgun (WGS) entry which is preliminary data.</text>
</comment>
<dbReference type="EMBL" id="CAJOBS010003022">
    <property type="protein sequence ID" value="CAF4842942.1"/>
    <property type="molecule type" value="Genomic_DNA"/>
</dbReference>
<keyword evidence="1" id="KW-0472">Membrane</keyword>